<dbReference type="Proteomes" id="UP000064967">
    <property type="component" value="Chromosome"/>
</dbReference>
<evidence type="ECO:0000256" key="1">
    <source>
        <dbReference type="SAM" id="MobiDB-lite"/>
    </source>
</evidence>
<feature type="chain" id="PRO_5005467027" evidence="3">
    <location>
        <begin position="24"/>
        <end position="410"/>
    </location>
</feature>
<evidence type="ECO:0000256" key="3">
    <source>
        <dbReference type="SAM" id="SignalP"/>
    </source>
</evidence>
<gene>
    <name evidence="4" type="ORF">AKJ09_10537</name>
</gene>
<evidence type="ECO:0000256" key="2">
    <source>
        <dbReference type="SAM" id="Phobius"/>
    </source>
</evidence>
<keyword evidence="2" id="KW-0812">Transmembrane</keyword>
<dbReference type="AlphaFoldDB" id="A0A0K1QDN5"/>
<feature type="signal peptide" evidence="3">
    <location>
        <begin position="1"/>
        <end position="23"/>
    </location>
</feature>
<dbReference type="OrthoDB" id="9807384at2"/>
<dbReference type="RefSeq" id="WP_146654571.1">
    <property type="nucleotide sequence ID" value="NZ_CP012333.1"/>
</dbReference>
<name>A0A0K1QDN5_9BACT</name>
<keyword evidence="2" id="KW-0472">Membrane</keyword>
<feature type="region of interest" description="Disordered" evidence="1">
    <location>
        <begin position="386"/>
        <end position="410"/>
    </location>
</feature>
<evidence type="ECO:0000313" key="5">
    <source>
        <dbReference type="Proteomes" id="UP000064967"/>
    </source>
</evidence>
<proteinExistence type="predicted"/>
<evidence type="ECO:0000313" key="4">
    <source>
        <dbReference type="EMBL" id="AKV03874.1"/>
    </source>
</evidence>
<sequence>MKTRALLLVACSALSFASWTAVAERASAQGPDAGITDAGVPSDGGAPSSVTGCVESVPKGAERPAIAETFPQRGTSGWAATLAITVQHGKGERVLPSGLDLSSAVDAKKYLKQAGFAIPDQDGGAAARLWTEPDDPAKSRATTHLDLPLVTLPEGPGRNIMHLPPLPVAVARANGEIATVCTHPHTIVVEDPTANVPTAEPKGNPPPRPQREEWTSLKKALLWGGAGLLAGALLAYAAYRFFTRPKPPPPPVPPRPPWEIALEKLDEVRHAGLLETGRHTEYFDRVSDAVRGYLGARFGFDGLESTTDEILVALRKQGGGFVRLESGAELDLLPGPAIPLNEIAGFLAECDLVKFANLMPSPSQCAAALDAGEHIVRTTSPLRAFGSGIAKEPAPASEAVPEKSDDGGAS</sequence>
<organism evidence="4 5">
    <name type="scientific">Labilithrix luteola</name>
    <dbReference type="NCBI Taxonomy" id="1391654"/>
    <lineage>
        <taxon>Bacteria</taxon>
        <taxon>Pseudomonadati</taxon>
        <taxon>Myxococcota</taxon>
        <taxon>Polyangia</taxon>
        <taxon>Polyangiales</taxon>
        <taxon>Labilitrichaceae</taxon>
        <taxon>Labilithrix</taxon>
    </lineage>
</organism>
<feature type="transmembrane region" description="Helical" evidence="2">
    <location>
        <begin position="220"/>
        <end position="239"/>
    </location>
</feature>
<dbReference type="STRING" id="1391654.AKJ09_10537"/>
<keyword evidence="3" id="KW-0732">Signal</keyword>
<dbReference type="EMBL" id="CP012333">
    <property type="protein sequence ID" value="AKV03874.1"/>
    <property type="molecule type" value="Genomic_DNA"/>
</dbReference>
<keyword evidence="5" id="KW-1185">Reference proteome</keyword>
<accession>A0A0K1QDN5</accession>
<reference evidence="4 5" key="1">
    <citation type="submission" date="2015-08" db="EMBL/GenBank/DDBJ databases">
        <authorList>
            <person name="Babu N.S."/>
            <person name="Beckwith C.J."/>
            <person name="Beseler K.G."/>
            <person name="Brison A."/>
            <person name="Carone J.V."/>
            <person name="Caskin T.P."/>
            <person name="Diamond M."/>
            <person name="Durham M.E."/>
            <person name="Foxe J.M."/>
            <person name="Go M."/>
            <person name="Henderson B.A."/>
            <person name="Jones I.B."/>
            <person name="McGettigan J.A."/>
            <person name="Micheletti S.J."/>
            <person name="Nasrallah M.E."/>
            <person name="Ortiz D."/>
            <person name="Piller C.R."/>
            <person name="Privatt S.R."/>
            <person name="Schneider S.L."/>
            <person name="Sharp S."/>
            <person name="Smith T.C."/>
            <person name="Stanton J.D."/>
            <person name="Ullery H.E."/>
            <person name="Wilson R.J."/>
            <person name="Serrano M.G."/>
            <person name="Buck G."/>
            <person name="Lee V."/>
            <person name="Wang Y."/>
            <person name="Carvalho R."/>
            <person name="Voegtly L."/>
            <person name="Shi R."/>
            <person name="Duckworth R."/>
            <person name="Johnson A."/>
            <person name="Loviza R."/>
            <person name="Walstead R."/>
            <person name="Shah Z."/>
            <person name="Kiflezghi M."/>
            <person name="Wade K."/>
            <person name="Ball S.L."/>
            <person name="Bradley K.W."/>
            <person name="Asai D.J."/>
            <person name="Bowman C.A."/>
            <person name="Russell D.A."/>
            <person name="Pope W.H."/>
            <person name="Jacobs-Sera D."/>
            <person name="Hendrix R.W."/>
            <person name="Hatfull G.F."/>
        </authorList>
    </citation>
    <scope>NUCLEOTIDE SEQUENCE [LARGE SCALE GENOMIC DNA]</scope>
    <source>
        <strain evidence="4 5">DSM 27648</strain>
    </source>
</reference>
<protein>
    <submittedName>
        <fullName evidence="4">Uncharacterized protein</fullName>
    </submittedName>
</protein>
<feature type="region of interest" description="Disordered" evidence="1">
    <location>
        <begin position="191"/>
        <end position="212"/>
    </location>
</feature>
<keyword evidence="2" id="KW-1133">Transmembrane helix</keyword>
<feature type="region of interest" description="Disordered" evidence="1">
    <location>
        <begin position="31"/>
        <end position="51"/>
    </location>
</feature>
<feature type="compositionally biased region" description="Basic and acidic residues" evidence="1">
    <location>
        <begin position="400"/>
        <end position="410"/>
    </location>
</feature>
<dbReference type="KEGG" id="llu:AKJ09_10537"/>